<evidence type="ECO:0000313" key="3">
    <source>
        <dbReference type="Proteomes" id="UP000499080"/>
    </source>
</evidence>
<sequence length="357" mass="40408">MSLYLTLPSDNSMAYFPENKISHYITRLPSPLQLHGEWELALTQFIYPHTWYNVNEKNNLIGFDLGDNKVIGRRVPPGFYETVPDILKGIALEEFRDKITFKFNESTKRVQIKVKGKARVILHDGLSQMLGFDPTEIVSNHPNVETVVESPLVADPCAHYRVLFLYTDIVEPQIVGDVFAPLLRIVNVTGSDGEMVCVQYDRPHYIPLSRKIIDTIEIVIRTHRGELTPFERGRSYTGNGLDFYRGATYQSGYGGVGGLFRSFFRSAIPLFKSGAKEIGKQILKSGLDVMSDISRGDKPKQAAQRRFKEAGKILTDKAASKVKTMIGSGKRNKKRRRPQKRISIPKAKKARTRDIFS</sequence>
<reference evidence="2 3" key="1">
    <citation type="journal article" date="2019" name="Sci. Rep.">
        <title>Orb-weaving spider Araneus ventricosus genome elucidates the spidroin gene catalogue.</title>
        <authorList>
            <person name="Kono N."/>
            <person name="Nakamura H."/>
            <person name="Ohtoshi R."/>
            <person name="Moran D.A.P."/>
            <person name="Shinohara A."/>
            <person name="Yoshida Y."/>
            <person name="Fujiwara M."/>
            <person name="Mori M."/>
            <person name="Tomita M."/>
            <person name="Arakawa K."/>
        </authorList>
    </citation>
    <scope>NUCLEOTIDE SEQUENCE [LARGE SCALE GENOMIC DNA]</scope>
</reference>
<comment type="caution">
    <text evidence="2">The sequence shown here is derived from an EMBL/GenBank/DDBJ whole genome shotgun (WGS) entry which is preliminary data.</text>
</comment>
<dbReference type="OrthoDB" id="6421164at2759"/>
<name>A0A4Y2H5C6_ARAVE</name>
<dbReference type="Proteomes" id="UP000499080">
    <property type="component" value="Unassembled WGS sequence"/>
</dbReference>
<dbReference type="EMBL" id="BGPR01001714">
    <property type="protein sequence ID" value="GBM60136.1"/>
    <property type="molecule type" value="Genomic_DNA"/>
</dbReference>
<organism evidence="2 3">
    <name type="scientific">Araneus ventricosus</name>
    <name type="common">Orbweaver spider</name>
    <name type="synonym">Epeira ventricosa</name>
    <dbReference type="NCBI Taxonomy" id="182803"/>
    <lineage>
        <taxon>Eukaryota</taxon>
        <taxon>Metazoa</taxon>
        <taxon>Ecdysozoa</taxon>
        <taxon>Arthropoda</taxon>
        <taxon>Chelicerata</taxon>
        <taxon>Arachnida</taxon>
        <taxon>Araneae</taxon>
        <taxon>Araneomorphae</taxon>
        <taxon>Entelegynae</taxon>
        <taxon>Araneoidea</taxon>
        <taxon>Araneidae</taxon>
        <taxon>Araneus</taxon>
    </lineage>
</organism>
<feature type="region of interest" description="Disordered" evidence="1">
    <location>
        <begin position="320"/>
        <end position="357"/>
    </location>
</feature>
<evidence type="ECO:0000256" key="1">
    <source>
        <dbReference type="SAM" id="MobiDB-lite"/>
    </source>
</evidence>
<keyword evidence="3" id="KW-1185">Reference proteome</keyword>
<accession>A0A4Y2H5C6</accession>
<evidence type="ECO:0000313" key="2">
    <source>
        <dbReference type="EMBL" id="GBM60136.1"/>
    </source>
</evidence>
<feature type="compositionally biased region" description="Basic residues" evidence="1">
    <location>
        <begin position="330"/>
        <end position="340"/>
    </location>
</feature>
<gene>
    <name evidence="2" type="ORF">AVEN_38468_1</name>
</gene>
<protein>
    <submittedName>
        <fullName evidence="2">Uncharacterized protein</fullName>
    </submittedName>
</protein>
<proteinExistence type="predicted"/>
<dbReference type="AlphaFoldDB" id="A0A4Y2H5C6"/>